<dbReference type="InterPro" id="IPR029058">
    <property type="entry name" value="AB_hydrolase_fold"/>
</dbReference>
<dbReference type="SUPFAM" id="SSF53474">
    <property type="entry name" value="alpha/beta-Hydrolases"/>
    <property type="match status" value="1"/>
</dbReference>
<protein>
    <submittedName>
        <fullName evidence="2">Lysophospholipase-like protein</fullName>
    </submittedName>
</protein>
<reference evidence="2 3" key="1">
    <citation type="submission" date="2018-12" db="EMBL/GenBank/DDBJ databases">
        <authorList>
            <consortium name="Pathogen Informatics"/>
        </authorList>
    </citation>
    <scope>NUCLEOTIDE SEQUENCE [LARGE SCALE GENOMIC DNA]</scope>
    <source>
        <strain evidence="2 3">NCTC10485</strain>
    </source>
</reference>
<dbReference type="PANTHER" id="PTHR43689">
    <property type="entry name" value="HYDROLASE"/>
    <property type="match status" value="1"/>
</dbReference>
<evidence type="ECO:0000313" key="2">
    <source>
        <dbReference type="EMBL" id="VEG49450.1"/>
    </source>
</evidence>
<accession>A0A448IAK3</accession>
<gene>
    <name evidence="2" type="ORF">NCTC10485_03758</name>
</gene>
<evidence type="ECO:0000313" key="3">
    <source>
        <dbReference type="Proteomes" id="UP000282551"/>
    </source>
</evidence>
<sequence length="307" mass="33141">MDIDQYAAFLPAARHHATVPPESTWLPWRGRRVHIARALDPTAPIRMIVVHGGGGYSGALWPLARLVAEQGVEVLSPDMPLYGYTEEPNPGAVRYGDWVDLLCDIVTEEHRRDDRPLVLFGASMGGMLAYEAAARTGDVAAVLATCLLDMSDPAALSAASRWKVSGRLSAAALRIAGAALGSVRVPIRWIADMSAMSNNPALAKLCADDRRGGGAKVPLGFLSSWVNYPHTAPEQYRGAPVTLVHPAADAWTPPQRSIAFLQRISAPTRTVLLDNCGHYPIEEPGLTQLEQTVRDTLTAVAEQADRR</sequence>
<dbReference type="InterPro" id="IPR000073">
    <property type="entry name" value="AB_hydrolase_1"/>
</dbReference>
<dbReference type="AlphaFoldDB" id="A0A448IAK3"/>
<dbReference type="RefSeq" id="WP_126335126.1">
    <property type="nucleotide sequence ID" value="NZ_AP022604.1"/>
</dbReference>
<name>A0A448IAK3_MYCCI</name>
<dbReference type="EMBL" id="LR134355">
    <property type="protein sequence ID" value="VEG49450.1"/>
    <property type="molecule type" value="Genomic_DNA"/>
</dbReference>
<dbReference type="GO" id="GO:0003824">
    <property type="term" value="F:catalytic activity"/>
    <property type="evidence" value="ECO:0007669"/>
    <property type="project" value="UniProtKB-ARBA"/>
</dbReference>
<dbReference type="Proteomes" id="UP000282551">
    <property type="component" value="Chromosome"/>
</dbReference>
<dbReference type="Gene3D" id="3.40.50.1820">
    <property type="entry name" value="alpha/beta hydrolase"/>
    <property type="match status" value="1"/>
</dbReference>
<keyword evidence="3" id="KW-1185">Reference proteome</keyword>
<feature type="domain" description="AB hydrolase-1" evidence="1">
    <location>
        <begin position="48"/>
        <end position="284"/>
    </location>
</feature>
<dbReference type="Pfam" id="PF12697">
    <property type="entry name" value="Abhydrolase_6"/>
    <property type="match status" value="1"/>
</dbReference>
<organism evidence="2 3">
    <name type="scientific">Mycolicibacterium chitae</name>
    <name type="common">Mycobacterium chitae</name>
    <dbReference type="NCBI Taxonomy" id="1792"/>
    <lineage>
        <taxon>Bacteria</taxon>
        <taxon>Bacillati</taxon>
        <taxon>Actinomycetota</taxon>
        <taxon>Actinomycetes</taxon>
        <taxon>Mycobacteriales</taxon>
        <taxon>Mycobacteriaceae</taxon>
        <taxon>Mycolicibacterium</taxon>
    </lineage>
</organism>
<proteinExistence type="predicted"/>
<dbReference type="PANTHER" id="PTHR43689:SF8">
    <property type="entry name" value="ALPHA_BETA-HYDROLASES SUPERFAMILY PROTEIN"/>
    <property type="match status" value="1"/>
</dbReference>
<evidence type="ECO:0000259" key="1">
    <source>
        <dbReference type="Pfam" id="PF12697"/>
    </source>
</evidence>
<dbReference type="OrthoDB" id="1376138at2"/>